<protein>
    <recommendedName>
        <fullName evidence="6">7,8-dihydroneopterin aldolase</fullName>
        <ecNumber evidence="6">4.1.2.25</ecNumber>
    </recommendedName>
</protein>
<dbReference type="Pfam" id="PF02152">
    <property type="entry name" value="FolB"/>
    <property type="match status" value="1"/>
</dbReference>
<dbReference type="InterPro" id="IPR006156">
    <property type="entry name" value="Dihydroneopterin_aldolase"/>
</dbReference>
<dbReference type="PANTHER" id="PTHR42844">
    <property type="entry name" value="DIHYDRONEOPTERIN ALDOLASE 1-RELATED"/>
    <property type="match status" value="1"/>
</dbReference>
<dbReference type="Proteomes" id="UP000183015">
    <property type="component" value="Unassembled WGS sequence"/>
</dbReference>
<dbReference type="FunFam" id="3.30.1130.10:FF:000003">
    <property type="entry name" value="7,8-dihydroneopterin aldolase"/>
    <property type="match status" value="1"/>
</dbReference>
<evidence type="ECO:0000256" key="1">
    <source>
        <dbReference type="ARBA" id="ARBA00001353"/>
    </source>
</evidence>
<comment type="similarity">
    <text evidence="3 6">Belongs to the DHNA family.</text>
</comment>
<dbReference type="NCBIfam" id="TIGR00526">
    <property type="entry name" value="folB_dom"/>
    <property type="match status" value="1"/>
</dbReference>
<dbReference type="PANTHER" id="PTHR42844:SF1">
    <property type="entry name" value="DIHYDRONEOPTERIN ALDOLASE 1-RELATED"/>
    <property type="match status" value="1"/>
</dbReference>
<dbReference type="InterPro" id="IPR006157">
    <property type="entry name" value="FolB_dom"/>
</dbReference>
<reference evidence="9" key="1">
    <citation type="submission" date="2016-10" db="EMBL/GenBank/DDBJ databases">
        <authorList>
            <person name="Varghese N."/>
        </authorList>
    </citation>
    <scope>NUCLEOTIDE SEQUENCE [LARGE SCALE GENOMIC DNA]</scope>
    <source>
        <strain evidence="9">DSM 45096 / BCRC 16803 / CGMCC 4.1857 / CIP 109030 / JCM 12277 / KCTC 19219 / NBRC 100920 / 33214</strain>
    </source>
</reference>
<evidence type="ECO:0000256" key="2">
    <source>
        <dbReference type="ARBA" id="ARBA00005013"/>
    </source>
</evidence>
<evidence type="ECO:0000256" key="3">
    <source>
        <dbReference type="ARBA" id="ARBA00005708"/>
    </source>
</evidence>
<comment type="pathway">
    <text evidence="2 6">Cofactor biosynthesis; tetrahydrofolate biosynthesis; 2-amino-4-hydroxy-6-hydroxymethyl-7,8-dihydropteridine diphosphate from 7,8-dihydroneopterin triphosphate: step 3/4.</text>
</comment>
<gene>
    <name evidence="8" type="ORF">SAMN05414137_118168</name>
</gene>
<name>A0A1H7VPU2_STRJI</name>
<dbReference type="eggNOG" id="COG1539">
    <property type="taxonomic scope" value="Bacteria"/>
</dbReference>
<dbReference type="SUPFAM" id="SSF55620">
    <property type="entry name" value="Tetrahydrobiopterin biosynthesis enzymes-like"/>
    <property type="match status" value="1"/>
</dbReference>
<evidence type="ECO:0000259" key="7">
    <source>
        <dbReference type="SMART" id="SM00905"/>
    </source>
</evidence>
<dbReference type="CDD" id="cd00534">
    <property type="entry name" value="DHNA_DHNTPE"/>
    <property type="match status" value="1"/>
</dbReference>
<evidence type="ECO:0000256" key="6">
    <source>
        <dbReference type="RuleBase" id="RU362079"/>
    </source>
</evidence>
<feature type="domain" description="Dihydroneopterin aldolase/epimerase" evidence="7">
    <location>
        <begin position="6"/>
        <end position="118"/>
    </location>
</feature>
<dbReference type="EC" id="4.1.2.25" evidence="6"/>
<comment type="function">
    <text evidence="6">Catalyzes the conversion of 7,8-dihydroneopterin to 6-hydroxymethyl-7,8-dihydropterin.</text>
</comment>
<evidence type="ECO:0000256" key="5">
    <source>
        <dbReference type="ARBA" id="ARBA00023239"/>
    </source>
</evidence>
<dbReference type="GO" id="GO:0046654">
    <property type="term" value="P:tetrahydrofolate biosynthetic process"/>
    <property type="evidence" value="ECO:0007669"/>
    <property type="project" value="UniProtKB-UniRule"/>
</dbReference>
<dbReference type="InterPro" id="IPR043133">
    <property type="entry name" value="GTP-CH-I_C/QueF"/>
</dbReference>
<accession>A0A1H7VPU2</accession>
<organism evidence="8 9">
    <name type="scientific">Streptacidiphilus jiangxiensis</name>
    <dbReference type="NCBI Taxonomy" id="235985"/>
    <lineage>
        <taxon>Bacteria</taxon>
        <taxon>Bacillati</taxon>
        <taxon>Actinomycetota</taxon>
        <taxon>Actinomycetes</taxon>
        <taxon>Kitasatosporales</taxon>
        <taxon>Streptomycetaceae</taxon>
        <taxon>Streptacidiphilus</taxon>
    </lineage>
</organism>
<dbReference type="STRING" id="235985.SAMN05414137_118168"/>
<dbReference type="EMBL" id="FOAZ01000018">
    <property type="protein sequence ID" value="SEM11044.1"/>
    <property type="molecule type" value="Genomic_DNA"/>
</dbReference>
<dbReference type="Gene3D" id="3.30.1130.10">
    <property type="match status" value="1"/>
</dbReference>
<comment type="catalytic activity">
    <reaction evidence="1 6">
        <text>7,8-dihydroneopterin = 6-hydroxymethyl-7,8-dihydropterin + glycolaldehyde</text>
        <dbReference type="Rhea" id="RHEA:10540"/>
        <dbReference type="ChEBI" id="CHEBI:17001"/>
        <dbReference type="ChEBI" id="CHEBI:17071"/>
        <dbReference type="ChEBI" id="CHEBI:44841"/>
        <dbReference type="EC" id="4.1.2.25"/>
    </reaction>
</comment>
<evidence type="ECO:0000313" key="8">
    <source>
        <dbReference type="EMBL" id="SEM11044.1"/>
    </source>
</evidence>
<evidence type="ECO:0000313" key="9">
    <source>
        <dbReference type="Proteomes" id="UP000183015"/>
    </source>
</evidence>
<dbReference type="AlphaFoldDB" id="A0A1H7VPU2"/>
<keyword evidence="4 6" id="KW-0289">Folate biosynthesis</keyword>
<keyword evidence="5 6" id="KW-0456">Lyase</keyword>
<dbReference type="GO" id="GO:0046656">
    <property type="term" value="P:folic acid biosynthetic process"/>
    <property type="evidence" value="ECO:0007669"/>
    <property type="project" value="UniProtKB-UniRule"/>
</dbReference>
<dbReference type="GO" id="GO:0005737">
    <property type="term" value="C:cytoplasm"/>
    <property type="evidence" value="ECO:0007669"/>
    <property type="project" value="TreeGrafter"/>
</dbReference>
<sequence length="121" mass="12894">MSLDRITLSGLRARGNHGVFDHERENGQTFVVDVALGVDCGPAAAADDLALTVDYGRVSEQVVALVEGPPVDLIETLAQQIADACLEHEGVHEVEVTVHKPEAPIQVPFDDVAVTISRSGR</sequence>
<dbReference type="NCBIfam" id="TIGR00525">
    <property type="entry name" value="folB"/>
    <property type="match status" value="1"/>
</dbReference>
<dbReference type="SMART" id="SM00905">
    <property type="entry name" value="FolB"/>
    <property type="match status" value="1"/>
</dbReference>
<dbReference type="GO" id="GO:0004150">
    <property type="term" value="F:dihydroneopterin aldolase activity"/>
    <property type="evidence" value="ECO:0007669"/>
    <property type="project" value="UniProtKB-UniRule"/>
</dbReference>
<dbReference type="UniPathway" id="UPA00077">
    <property type="reaction ID" value="UER00154"/>
</dbReference>
<proteinExistence type="inferred from homology"/>
<keyword evidence="9" id="KW-1185">Reference proteome</keyword>
<evidence type="ECO:0000256" key="4">
    <source>
        <dbReference type="ARBA" id="ARBA00022909"/>
    </source>
</evidence>